<dbReference type="Proteomes" id="UP001139125">
    <property type="component" value="Unassembled WGS sequence"/>
</dbReference>
<dbReference type="Pfam" id="PF13801">
    <property type="entry name" value="Metal_resist"/>
    <property type="match status" value="1"/>
</dbReference>
<dbReference type="RefSeq" id="WP_255134703.1">
    <property type="nucleotide sequence ID" value="NZ_JANDBC010000001.1"/>
</dbReference>
<reference evidence="1" key="1">
    <citation type="submission" date="2022-06" db="EMBL/GenBank/DDBJ databases">
        <title>Gracilimonas sp. CAU 1638 isolated from sea sediment.</title>
        <authorList>
            <person name="Kim W."/>
        </authorList>
    </citation>
    <scope>NUCLEOTIDE SEQUENCE</scope>
    <source>
        <strain evidence="1">CAU 1638</strain>
    </source>
</reference>
<dbReference type="InterPro" id="IPR025961">
    <property type="entry name" value="Metal_resist"/>
</dbReference>
<dbReference type="AlphaFoldDB" id="A0A9X2L3U8"/>
<name>A0A9X2L3U8_9BACT</name>
<dbReference type="Gene3D" id="1.20.120.1490">
    <property type="match status" value="1"/>
</dbReference>
<evidence type="ECO:0000313" key="2">
    <source>
        <dbReference type="Proteomes" id="UP001139125"/>
    </source>
</evidence>
<accession>A0A9X2L3U8</accession>
<proteinExistence type="predicted"/>
<dbReference type="EMBL" id="JANDBC010000001">
    <property type="protein sequence ID" value="MCP9291841.1"/>
    <property type="molecule type" value="Genomic_DNA"/>
</dbReference>
<keyword evidence="2" id="KW-1185">Reference proteome</keyword>
<sequence length="170" mass="20452">MKIETKFKWALTGFLVMVLLNAALLTTIWIKKSGDRDGKSFRDNDRNPNVIHRYMQRELQLTDAQADSLSALRKSHYQEMRVLRKELNVDRRAYFDFIMSDEANNDQKRDSILTELTNQYSIIENMFYTHMTDMKEILNNEQQERFEQLMRETFIHDRKGDNMPMPHRNR</sequence>
<evidence type="ECO:0000313" key="1">
    <source>
        <dbReference type="EMBL" id="MCP9291841.1"/>
    </source>
</evidence>
<gene>
    <name evidence="1" type="ORF">NM125_09670</name>
</gene>
<comment type="caution">
    <text evidence="1">The sequence shown here is derived from an EMBL/GenBank/DDBJ whole genome shotgun (WGS) entry which is preliminary data.</text>
</comment>
<protein>
    <submittedName>
        <fullName evidence="1">Periplasmic heavy metal sensor</fullName>
    </submittedName>
</protein>
<organism evidence="1 2">
    <name type="scientific">Gracilimonas sediminicola</name>
    <dbReference type="NCBI Taxonomy" id="2952158"/>
    <lineage>
        <taxon>Bacteria</taxon>
        <taxon>Pseudomonadati</taxon>
        <taxon>Balneolota</taxon>
        <taxon>Balneolia</taxon>
        <taxon>Balneolales</taxon>
        <taxon>Balneolaceae</taxon>
        <taxon>Gracilimonas</taxon>
    </lineage>
</organism>